<feature type="compositionally biased region" description="Polar residues" evidence="6">
    <location>
        <begin position="944"/>
        <end position="956"/>
    </location>
</feature>
<dbReference type="GO" id="GO:0005737">
    <property type="term" value="C:cytoplasm"/>
    <property type="evidence" value="ECO:0007669"/>
    <property type="project" value="UniProtKB-SubCell"/>
</dbReference>
<evidence type="ECO:0000313" key="8">
    <source>
        <dbReference type="Ensembl" id="ENSSRHP00000043367.1"/>
    </source>
</evidence>
<feature type="compositionally biased region" description="Polar residues" evidence="6">
    <location>
        <begin position="877"/>
        <end position="891"/>
    </location>
</feature>
<feature type="domain" description="SEC7" evidence="7">
    <location>
        <begin position="454"/>
        <end position="647"/>
    </location>
</feature>
<dbReference type="Gene3D" id="2.30.29.30">
    <property type="entry name" value="Pleckstrin-homology domain (PH domain)/Phosphotyrosine-binding domain (PTB)"/>
    <property type="match status" value="1"/>
</dbReference>
<dbReference type="SUPFAM" id="SSF48425">
    <property type="entry name" value="Sec7 domain"/>
    <property type="match status" value="1"/>
</dbReference>
<keyword evidence="5" id="KW-0175">Coiled coil</keyword>
<dbReference type="Pfam" id="PF16453">
    <property type="entry name" value="IQ_SEC7_PH"/>
    <property type="match status" value="1"/>
</dbReference>
<comment type="subcellular location">
    <subcellularLocation>
        <location evidence="1">Cytoplasm</location>
    </subcellularLocation>
</comment>
<dbReference type="SMART" id="SM00222">
    <property type="entry name" value="Sec7"/>
    <property type="match status" value="1"/>
</dbReference>
<dbReference type="FunFam" id="2.30.29.30:FF:000004">
    <property type="entry name" value="IQ motif and SEC7 domain-containing protein 1"/>
    <property type="match status" value="1"/>
</dbReference>
<feature type="compositionally biased region" description="Basic and acidic residues" evidence="6">
    <location>
        <begin position="368"/>
        <end position="383"/>
    </location>
</feature>
<name>A0A673IPY8_9TELE</name>
<feature type="region of interest" description="Disordered" evidence="6">
    <location>
        <begin position="249"/>
        <end position="273"/>
    </location>
</feature>
<evidence type="ECO:0000256" key="6">
    <source>
        <dbReference type="SAM" id="MobiDB-lite"/>
    </source>
</evidence>
<evidence type="ECO:0000256" key="4">
    <source>
        <dbReference type="ARBA" id="ARBA00022553"/>
    </source>
</evidence>
<dbReference type="InterPro" id="IPR035999">
    <property type="entry name" value="Sec7_dom_sf"/>
</dbReference>
<dbReference type="InterPro" id="IPR011993">
    <property type="entry name" value="PH-like_dom_sf"/>
</dbReference>
<dbReference type="GO" id="GO:0005085">
    <property type="term" value="F:guanyl-nucleotide exchange factor activity"/>
    <property type="evidence" value="ECO:0007669"/>
    <property type="project" value="InterPro"/>
</dbReference>
<sequence>MLKLKTFCLDYWQFLCLQPLNGFYKSVEGEAPGGEAGPSLENSGGYLRGPVSRSAIISGELFDGPPLYAHDIRQRPRRPKLQHSQSILRKQAEEEAIKRSRSLSESYELSTDLQDKQVEFFMIFNWNGKQVSLTDNGSKLGALVQSERGEMVPTNMKSPAVQSDFTDAITELEDVFSRQVKSLAESIDDALNCRSLHGDEGQPEPTRGHPDLEQEVTYQVKPSHSSDHRKRDEMTASYSDVTLYIDEEELSPPLPLSQSVDRPSSTESDLRLRSLNSQDYWSLAHKDEKGDTDTSCRSTPSLECQEQRLRIDHLPLLTIEPPSDSSVELSDRSDRSSLKRQNAYERGIASQQGSPKHIPSHALPPRGPARDDDAPRHRPRQLESHLAINGTANRQSKSESDFSDGDNDSINSTSNSNDTINCSSESSSRDSLREQTLSKQTYHKETRNSWDSPAFSNDIIRKRHYRIGLNLFNKKPEKGIQYLIERGFVPDTPVGVAHFLLQRKGLSRQMIGEFLGNRQKQFNRDVLDCVVDEMDFSGMELDEALRKFQAHIRVQGEAQKVERLIEAFSQRYCICNPGVVRQFRNPDTIFILAFAIILLNTDMYSPNVKPERKMKLEDFVKNLRGVDDGEDIPREMLVGIYERIRKRELKTNEDHVSQVQKVEKLIVGKKPIGSLHHGLGCVLSLPHRRLVCYCRLFEVPDPNKPQKLGLHQREIFLFNDLLVVTKIFQKKKNSVTYSFRQSFSLFGMQVLLFENQYYPNGVRLTSALPGAEIKVLINFNAPNPQDRKKFTDDLRESIAEVQEMEKYRIESELEKQKGVVRPSISQSSGLKKETGNTNLSRTSLDDSYAMGEGLKRSALSSSLRDLSDAGKRGRRSSAGSLDSNMEGSIISSPHIRRRATSSRDCPSRQQSIPNSSSLLGSLFGTKRGKSPSLPPQPSHPSHPTLISHTPHPTNLHHTARDGVTETQAQMHPHHTQFCHMQNPPPYHHHHHYHPPAHIQHPPHQHHPPPGPSSSHSHSHGPHGHGPHPSHSQHAPHHHNQPPAPPPTASSTKPKHSGISTVV</sequence>
<feature type="compositionally biased region" description="Polar residues" evidence="6">
    <location>
        <begin position="902"/>
        <end position="919"/>
    </location>
</feature>
<dbReference type="InterPro" id="IPR033742">
    <property type="entry name" value="IQSEC_PH"/>
</dbReference>
<feature type="region of interest" description="Disordered" evidence="6">
    <location>
        <begin position="857"/>
        <end position="958"/>
    </location>
</feature>
<evidence type="ECO:0000313" key="9">
    <source>
        <dbReference type="Proteomes" id="UP000472270"/>
    </source>
</evidence>
<dbReference type="Pfam" id="PF01369">
    <property type="entry name" value="Sec7"/>
    <property type="match status" value="1"/>
</dbReference>
<protein>
    <submittedName>
        <fullName evidence="8">IQ motif and SEC7 domain-containing protein 1-like</fullName>
    </submittedName>
</protein>
<dbReference type="Ensembl" id="ENSSRHT00000044587.1">
    <property type="protein sequence ID" value="ENSSRHP00000043367.1"/>
    <property type="gene ID" value="ENSSRHG00000020226.1"/>
</dbReference>
<feature type="region of interest" description="Disordered" evidence="6">
    <location>
        <begin position="818"/>
        <end position="844"/>
    </location>
</feature>
<feature type="compositionally biased region" description="Basic residues" evidence="6">
    <location>
        <begin position="986"/>
        <end position="1006"/>
    </location>
</feature>
<evidence type="ECO:0000256" key="5">
    <source>
        <dbReference type="ARBA" id="ARBA00023054"/>
    </source>
</evidence>
<evidence type="ECO:0000256" key="3">
    <source>
        <dbReference type="ARBA" id="ARBA00022490"/>
    </source>
</evidence>
<evidence type="ECO:0000256" key="2">
    <source>
        <dbReference type="ARBA" id="ARBA00006248"/>
    </source>
</evidence>
<dbReference type="Gene3D" id="1.10.1000.11">
    <property type="entry name" value="Arf Nucleotide-binding Site Opener,domain 2"/>
    <property type="match status" value="1"/>
</dbReference>
<dbReference type="Gene3D" id="1.10.220.20">
    <property type="match status" value="1"/>
</dbReference>
<dbReference type="CDD" id="cd00171">
    <property type="entry name" value="Sec7"/>
    <property type="match status" value="1"/>
</dbReference>
<dbReference type="CDD" id="cd13318">
    <property type="entry name" value="PH_IQSEC"/>
    <property type="match status" value="1"/>
</dbReference>
<feature type="compositionally biased region" description="Basic and acidic residues" evidence="6">
    <location>
        <begin position="224"/>
        <end position="234"/>
    </location>
</feature>
<reference evidence="8" key="2">
    <citation type="submission" date="2025-09" db="UniProtKB">
        <authorList>
            <consortium name="Ensembl"/>
        </authorList>
    </citation>
    <scope>IDENTIFICATION</scope>
</reference>
<organism evidence="8 9">
    <name type="scientific">Sinocyclocheilus rhinocerous</name>
    <dbReference type="NCBI Taxonomy" id="307959"/>
    <lineage>
        <taxon>Eukaryota</taxon>
        <taxon>Metazoa</taxon>
        <taxon>Chordata</taxon>
        <taxon>Craniata</taxon>
        <taxon>Vertebrata</taxon>
        <taxon>Euteleostomi</taxon>
        <taxon>Actinopterygii</taxon>
        <taxon>Neopterygii</taxon>
        <taxon>Teleostei</taxon>
        <taxon>Ostariophysi</taxon>
        <taxon>Cypriniformes</taxon>
        <taxon>Cyprinidae</taxon>
        <taxon>Cyprininae</taxon>
        <taxon>Sinocyclocheilus</taxon>
    </lineage>
</organism>
<dbReference type="GO" id="GO:0032012">
    <property type="term" value="P:regulation of ARF protein signal transduction"/>
    <property type="evidence" value="ECO:0007669"/>
    <property type="project" value="InterPro"/>
</dbReference>
<keyword evidence="3" id="KW-0963">Cytoplasm</keyword>
<accession>A0A673IPY8</accession>
<keyword evidence="4" id="KW-0597">Phosphoprotein</keyword>
<comment type="similarity">
    <text evidence="2">Belongs to the BRAG family.</text>
</comment>
<proteinExistence type="inferred from homology"/>
<feature type="region of interest" description="Disordered" evidence="6">
    <location>
        <begin position="318"/>
        <end position="450"/>
    </location>
</feature>
<reference evidence="8" key="1">
    <citation type="submission" date="2025-08" db="UniProtKB">
        <authorList>
            <consortium name="Ensembl"/>
        </authorList>
    </citation>
    <scope>IDENTIFICATION</scope>
</reference>
<dbReference type="PANTHER" id="PTHR10663">
    <property type="entry name" value="GUANYL-NUCLEOTIDE EXCHANGE FACTOR"/>
    <property type="match status" value="1"/>
</dbReference>
<dbReference type="PROSITE" id="PS50190">
    <property type="entry name" value="SEC7"/>
    <property type="match status" value="1"/>
</dbReference>
<feature type="region of interest" description="Disordered" evidence="6">
    <location>
        <begin position="194"/>
        <end position="234"/>
    </location>
</feature>
<evidence type="ECO:0000256" key="1">
    <source>
        <dbReference type="ARBA" id="ARBA00004496"/>
    </source>
</evidence>
<feature type="compositionally biased region" description="Polar residues" evidence="6">
    <location>
        <begin position="256"/>
        <end position="267"/>
    </location>
</feature>
<dbReference type="GO" id="GO:0030036">
    <property type="term" value="P:actin cytoskeleton organization"/>
    <property type="evidence" value="ECO:0007669"/>
    <property type="project" value="TreeGrafter"/>
</dbReference>
<feature type="compositionally biased region" description="Low complexity" evidence="6">
    <location>
        <begin position="408"/>
        <end position="426"/>
    </location>
</feature>
<dbReference type="PANTHER" id="PTHR10663:SF327">
    <property type="entry name" value="IQ MOTIF AND SEC7 DOMAIN-CONTAINING PROTEIN 1"/>
    <property type="match status" value="1"/>
</dbReference>
<dbReference type="FunFam" id="1.10.1000.11:FF:000001">
    <property type="entry name" value="IQ motif and SEC7 domain-containing protein 1"/>
    <property type="match status" value="1"/>
</dbReference>
<dbReference type="SUPFAM" id="SSF50729">
    <property type="entry name" value="PH domain-like"/>
    <property type="match status" value="1"/>
</dbReference>
<feature type="compositionally biased region" description="Polar residues" evidence="6">
    <location>
        <begin position="823"/>
        <end position="842"/>
    </location>
</feature>
<keyword evidence="9" id="KW-1185">Reference proteome</keyword>
<feature type="region of interest" description="Disordered" evidence="6">
    <location>
        <begin position="970"/>
        <end position="1062"/>
    </location>
</feature>
<dbReference type="InterPro" id="IPR000904">
    <property type="entry name" value="Sec7_dom"/>
</dbReference>
<dbReference type="InterPro" id="IPR023394">
    <property type="entry name" value="Sec7_C_sf"/>
</dbReference>
<feature type="compositionally biased region" description="Basic residues" evidence="6">
    <location>
        <begin position="1016"/>
        <end position="1027"/>
    </location>
</feature>
<evidence type="ECO:0000259" key="7">
    <source>
        <dbReference type="PROSITE" id="PS50190"/>
    </source>
</evidence>
<feature type="compositionally biased region" description="Basic and acidic residues" evidence="6">
    <location>
        <begin position="196"/>
        <end position="212"/>
    </location>
</feature>
<dbReference type="AlphaFoldDB" id="A0A673IPY8"/>
<dbReference type="FunFam" id="1.10.220.20:FF:000001">
    <property type="entry name" value="IQ motif and SEC7 domain-containing protein 1"/>
    <property type="match status" value="1"/>
</dbReference>
<dbReference type="Proteomes" id="UP000472270">
    <property type="component" value="Unassembled WGS sequence"/>
</dbReference>
<gene>
    <name evidence="8" type="primary">LOC107727750</name>
</gene>